<dbReference type="InterPro" id="IPR041118">
    <property type="entry name" value="Rx_N"/>
</dbReference>
<evidence type="ECO:0000259" key="5">
    <source>
        <dbReference type="Pfam" id="PF00931"/>
    </source>
</evidence>
<dbReference type="KEGG" id="qsa:O6P43_001446"/>
<evidence type="ECO:0000256" key="4">
    <source>
        <dbReference type="ARBA" id="ARBA00022840"/>
    </source>
</evidence>
<dbReference type="Proteomes" id="UP001163823">
    <property type="component" value="Chromosome 1"/>
</dbReference>
<dbReference type="PANTHER" id="PTHR36766:SF40">
    <property type="entry name" value="DISEASE RESISTANCE PROTEIN RGA3"/>
    <property type="match status" value="1"/>
</dbReference>
<keyword evidence="8" id="KW-1185">Reference proteome</keyword>
<protein>
    <submittedName>
        <fullName evidence="7">Disease resistance protein</fullName>
    </submittedName>
</protein>
<dbReference type="Pfam" id="PF18052">
    <property type="entry name" value="Rx_N"/>
    <property type="match status" value="1"/>
</dbReference>
<evidence type="ECO:0000313" key="7">
    <source>
        <dbReference type="EMBL" id="KAJ7982305.1"/>
    </source>
</evidence>
<dbReference type="InterPro" id="IPR002182">
    <property type="entry name" value="NB-ARC"/>
</dbReference>
<evidence type="ECO:0000313" key="8">
    <source>
        <dbReference type="Proteomes" id="UP001163823"/>
    </source>
</evidence>
<gene>
    <name evidence="7" type="ORF">O6P43_001446</name>
</gene>
<feature type="domain" description="NB-ARC" evidence="5">
    <location>
        <begin position="173"/>
        <end position="265"/>
    </location>
</feature>
<dbReference type="InterPro" id="IPR027417">
    <property type="entry name" value="P-loop_NTPase"/>
</dbReference>
<keyword evidence="1" id="KW-0677">Repeat</keyword>
<keyword evidence="4" id="KW-0067">ATP-binding</keyword>
<sequence length="269" mass="30065">MAGELVLSSFLQVAFDRLASPEVVNFFRSGKLKDDLLRKLKIKLLSINAVINDAEKKQMTDPNVKAWLVEVKDAVYESEDILDEIETEASKTKSEAEFKSTTSKVRNFFVNPFERTMESRVQEVLNNLEYLAIRVELLELKKGSNAGDGVGGHSSQRLPSSALVDESSIYGRDDDKEKIIKLLLSDDTESGSHPSVITIVGMGGLGKTTLAQLVYNDKRMDDQFGLKSWVCVSEEFDVKRVTRATLEAITLSNDDAQELNTLQLKLKRN</sequence>
<organism evidence="7 8">
    <name type="scientific">Quillaja saponaria</name>
    <name type="common">Soap bark tree</name>
    <dbReference type="NCBI Taxonomy" id="32244"/>
    <lineage>
        <taxon>Eukaryota</taxon>
        <taxon>Viridiplantae</taxon>
        <taxon>Streptophyta</taxon>
        <taxon>Embryophyta</taxon>
        <taxon>Tracheophyta</taxon>
        <taxon>Spermatophyta</taxon>
        <taxon>Magnoliopsida</taxon>
        <taxon>eudicotyledons</taxon>
        <taxon>Gunneridae</taxon>
        <taxon>Pentapetalae</taxon>
        <taxon>rosids</taxon>
        <taxon>fabids</taxon>
        <taxon>Fabales</taxon>
        <taxon>Quillajaceae</taxon>
        <taxon>Quillaja</taxon>
    </lineage>
</organism>
<evidence type="ECO:0000256" key="2">
    <source>
        <dbReference type="ARBA" id="ARBA00022741"/>
    </source>
</evidence>
<dbReference type="Gene3D" id="3.40.50.300">
    <property type="entry name" value="P-loop containing nucleotide triphosphate hydrolases"/>
    <property type="match status" value="1"/>
</dbReference>
<keyword evidence="2" id="KW-0547">Nucleotide-binding</keyword>
<name>A0AAD7QIV6_QUISA</name>
<evidence type="ECO:0000259" key="6">
    <source>
        <dbReference type="Pfam" id="PF18052"/>
    </source>
</evidence>
<evidence type="ECO:0000256" key="1">
    <source>
        <dbReference type="ARBA" id="ARBA00022737"/>
    </source>
</evidence>
<evidence type="ECO:0000256" key="3">
    <source>
        <dbReference type="ARBA" id="ARBA00022821"/>
    </source>
</evidence>
<accession>A0AAD7QIV6</accession>
<dbReference type="PANTHER" id="PTHR36766">
    <property type="entry name" value="PLANT BROAD-SPECTRUM MILDEW RESISTANCE PROTEIN RPW8"/>
    <property type="match status" value="1"/>
</dbReference>
<dbReference type="GO" id="GO:0005524">
    <property type="term" value="F:ATP binding"/>
    <property type="evidence" value="ECO:0007669"/>
    <property type="project" value="UniProtKB-KW"/>
</dbReference>
<dbReference type="AlphaFoldDB" id="A0AAD7QIV6"/>
<dbReference type="GO" id="GO:0006952">
    <property type="term" value="P:defense response"/>
    <property type="evidence" value="ECO:0007669"/>
    <property type="project" value="UniProtKB-KW"/>
</dbReference>
<reference evidence="7 8" key="1">
    <citation type="journal article" date="2023" name="Science">
        <title>Elucidation of the pathway for biosynthesis of saponin adjuvants from the soapbark tree.</title>
        <authorList>
            <person name="Reed J."/>
            <person name="Orme A."/>
            <person name="El-Demerdash A."/>
            <person name="Owen C."/>
            <person name="Martin L.B.B."/>
            <person name="Misra R.C."/>
            <person name="Kikuchi S."/>
            <person name="Rejzek M."/>
            <person name="Martin A.C."/>
            <person name="Harkess A."/>
            <person name="Leebens-Mack J."/>
            <person name="Louveau T."/>
            <person name="Stephenson M.J."/>
            <person name="Osbourn A."/>
        </authorList>
    </citation>
    <scope>NUCLEOTIDE SEQUENCE [LARGE SCALE GENOMIC DNA]</scope>
    <source>
        <strain evidence="7">S10</strain>
    </source>
</reference>
<keyword evidence="3" id="KW-0611">Plant defense</keyword>
<feature type="domain" description="Disease resistance N-terminal" evidence="6">
    <location>
        <begin position="6"/>
        <end position="99"/>
    </location>
</feature>
<proteinExistence type="predicted"/>
<dbReference type="Gene3D" id="1.20.5.4130">
    <property type="match status" value="1"/>
</dbReference>
<comment type="caution">
    <text evidence="7">The sequence shown here is derived from an EMBL/GenBank/DDBJ whole genome shotgun (WGS) entry which is preliminary data.</text>
</comment>
<dbReference type="SUPFAM" id="SSF52540">
    <property type="entry name" value="P-loop containing nucleoside triphosphate hydrolases"/>
    <property type="match status" value="1"/>
</dbReference>
<dbReference type="EMBL" id="JARAOO010000001">
    <property type="protein sequence ID" value="KAJ7982305.1"/>
    <property type="molecule type" value="Genomic_DNA"/>
</dbReference>
<dbReference type="GO" id="GO:0043531">
    <property type="term" value="F:ADP binding"/>
    <property type="evidence" value="ECO:0007669"/>
    <property type="project" value="InterPro"/>
</dbReference>
<dbReference type="Pfam" id="PF00931">
    <property type="entry name" value="NB-ARC"/>
    <property type="match status" value="1"/>
</dbReference>